<proteinExistence type="predicted"/>
<gene>
    <name evidence="2" type="ORF">NDU88_003184</name>
</gene>
<evidence type="ECO:0000256" key="1">
    <source>
        <dbReference type="SAM" id="Phobius"/>
    </source>
</evidence>
<name>A0AAV7RD64_PLEWA</name>
<dbReference type="AlphaFoldDB" id="A0AAV7RD64"/>
<comment type="caution">
    <text evidence="2">The sequence shown here is derived from an EMBL/GenBank/DDBJ whole genome shotgun (WGS) entry which is preliminary data.</text>
</comment>
<feature type="transmembrane region" description="Helical" evidence="1">
    <location>
        <begin position="20"/>
        <end position="44"/>
    </location>
</feature>
<sequence length="77" mass="8703">MSASLRRTSFLCLPPLSRRLSILLLLRISSLLCVFPCIAARFLLQPLRISSFFSPAHAVSPLRLFCDFLTPEVLRGR</sequence>
<protein>
    <recommendedName>
        <fullName evidence="4">Transmembrane protein</fullName>
    </recommendedName>
</protein>
<organism evidence="2 3">
    <name type="scientific">Pleurodeles waltl</name>
    <name type="common">Iberian ribbed newt</name>
    <dbReference type="NCBI Taxonomy" id="8319"/>
    <lineage>
        <taxon>Eukaryota</taxon>
        <taxon>Metazoa</taxon>
        <taxon>Chordata</taxon>
        <taxon>Craniata</taxon>
        <taxon>Vertebrata</taxon>
        <taxon>Euteleostomi</taxon>
        <taxon>Amphibia</taxon>
        <taxon>Batrachia</taxon>
        <taxon>Caudata</taxon>
        <taxon>Salamandroidea</taxon>
        <taxon>Salamandridae</taxon>
        <taxon>Pleurodelinae</taxon>
        <taxon>Pleurodeles</taxon>
    </lineage>
</organism>
<accession>A0AAV7RD64</accession>
<keyword evidence="1" id="KW-1133">Transmembrane helix</keyword>
<reference evidence="2" key="1">
    <citation type="journal article" date="2022" name="bioRxiv">
        <title>Sequencing and chromosome-scale assembly of the giantPleurodeles waltlgenome.</title>
        <authorList>
            <person name="Brown T."/>
            <person name="Elewa A."/>
            <person name="Iarovenko S."/>
            <person name="Subramanian E."/>
            <person name="Araus A.J."/>
            <person name="Petzold A."/>
            <person name="Susuki M."/>
            <person name="Suzuki K.-i.T."/>
            <person name="Hayashi T."/>
            <person name="Toyoda A."/>
            <person name="Oliveira C."/>
            <person name="Osipova E."/>
            <person name="Leigh N.D."/>
            <person name="Simon A."/>
            <person name="Yun M.H."/>
        </authorList>
    </citation>
    <scope>NUCLEOTIDE SEQUENCE</scope>
    <source>
        <strain evidence="2">20211129_DDA</strain>
        <tissue evidence="2">Liver</tissue>
    </source>
</reference>
<evidence type="ECO:0000313" key="2">
    <source>
        <dbReference type="EMBL" id="KAJ1150391.1"/>
    </source>
</evidence>
<evidence type="ECO:0000313" key="3">
    <source>
        <dbReference type="Proteomes" id="UP001066276"/>
    </source>
</evidence>
<keyword evidence="3" id="KW-1185">Reference proteome</keyword>
<evidence type="ECO:0008006" key="4">
    <source>
        <dbReference type="Google" id="ProtNLM"/>
    </source>
</evidence>
<dbReference type="Proteomes" id="UP001066276">
    <property type="component" value="Chromosome 5"/>
</dbReference>
<keyword evidence="1" id="KW-0812">Transmembrane</keyword>
<dbReference type="EMBL" id="JANPWB010000009">
    <property type="protein sequence ID" value="KAJ1150391.1"/>
    <property type="molecule type" value="Genomic_DNA"/>
</dbReference>
<keyword evidence="1" id="KW-0472">Membrane</keyword>